<evidence type="ECO:0000256" key="5">
    <source>
        <dbReference type="PIRNR" id="PIRNR039110"/>
    </source>
</evidence>
<dbReference type="InterPro" id="IPR027417">
    <property type="entry name" value="P-loop_NTPase"/>
</dbReference>
<dbReference type="HAMAP" id="MF_00185">
    <property type="entry name" value="IPP_trans"/>
    <property type="match status" value="1"/>
</dbReference>
<dbReference type="Gene3D" id="1.10.20.140">
    <property type="match status" value="1"/>
</dbReference>
<dbReference type="Proteomes" id="UP000799437">
    <property type="component" value="Unassembled WGS sequence"/>
</dbReference>
<comment type="similarity">
    <text evidence="1 5 7">Belongs to the IPP transferase family.</text>
</comment>
<dbReference type="InterPro" id="IPR018022">
    <property type="entry name" value="IPT"/>
</dbReference>
<keyword evidence="4 5" id="KW-0067">ATP-binding</keyword>
<evidence type="ECO:0000256" key="1">
    <source>
        <dbReference type="ARBA" id="ARBA00005842"/>
    </source>
</evidence>
<dbReference type="Gene3D" id="3.30.160.60">
    <property type="entry name" value="Classic Zinc Finger"/>
    <property type="match status" value="1"/>
</dbReference>
<dbReference type="PANTHER" id="PTHR11088:SF89">
    <property type="entry name" value="TRNA DIMETHYLALLYLTRANSFERASE"/>
    <property type="match status" value="1"/>
</dbReference>
<sequence>MARLPRKPLVAVVGATGTGKSQLAVEIARKFNGEIINGDAMQLYNGLPIITNKVTEEEMKGVPHHLLGVVGLEENTWTVERFVKRAKDVIEDIRQRGRLPILVGGTHYYTQSLVFDQGVKEEDRKPDHVPVLADKYPILNEPSSVILAKLREVDPVMADRWHPNDHRKIQRSLEIYLQTGRPASQIYDEQRQRRASDPTHEDALPDIDVVKPAARLTYDPLVFWINVPPTTLPDRLSARVDKMLASGLLSEVQSLDAHLLARQAAGETVDRTRGIWISIGYKEFETYQALTRADPPATVTELEKAKAEAVDLVKIATRQYAKSQVKWIRTKLTHAFQAADLSERLYLLDGSDISTFSENVEKPALELTERFLAGVEEMPLPASLGEAAAEMLSPKSSYDLSTRPDLWQRKTCEACGTVSVTEEDWMKHVKGRRHQAVVKRRARTAVVVHDASLDDRLERVSHQR</sequence>
<dbReference type="PANTHER" id="PTHR11088">
    <property type="entry name" value="TRNA DIMETHYLALLYLTRANSFERASE"/>
    <property type="match status" value="1"/>
</dbReference>
<proteinExistence type="inferred from homology"/>
<dbReference type="GO" id="GO:0005524">
    <property type="term" value="F:ATP binding"/>
    <property type="evidence" value="ECO:0007669"/>
    <property type="project" value="UniProtKB-UniRule"/>
</dbReference>
<keyword evidence="5 6" id="KW-0819">tRNA processing</keyword>
<dbReference type="PIRSF" id="PIRSF039110">
    <property type="entry name" value="IPP_transferase"/>
    <property type="match status" value="1"/>
</dbReference>
<dbReference type="GO" id="GO:0006400">
    <property type="term" value="P:tRNA modification"/>
    <property type="evidence" value="ECO:0007669"/>
    <property type="project" value="TreeGrafter"/>
</dbReference>
<dbReference type="GO" id="GO:0005739">
    <property type="term" value="C:mitochondrion"/>
    <property type="evidence" value="ECO:0007669"/>
    <property type="project" value="TreeGrafter"/>
</dbReference>
<comment type="catalytic activity">
    <reaction evidence="5 6">
        <text>adenosine(37) in tRNA + dimethylallyl diphosphate = N(6)-dimethylallyladenosine(37) in tRNA + diphosphate</text>
        <dbReference type="Rhea" id="RHEA:26482"/>
        <dbReference type="Rhea" id="RHEA-COMP:10162"/>
        <dbReference type="Rhea" id="RHEA-COMP:10375"/>
        <dbReference type="ChEBI" id="CHEBI:33019"/>
        <dbReference type="ChEBI" id="CHEBI:57623"/>
        <dbReference type="ChEBI" id="CHEBI:74411"/>
        <dbReference type="ChEBI" id="CHEBI:74415"/>
        <dbReference type="EC" id="2.5.1.75"/>
    </reaction>
</comment>
<dbReference type="InterPro" id="IPR030666">
    <property type="entry name" value="IPP_transferase_euk"/>
</dbReference>
<dbReference type="OrthoDB" id="775260at2759"/>
<keyword evidence="5" id="KW-0963">Cytoplasm</keyword>
<keyword evidence="9" id="KW-1185">Reference proteome</keyword>
<evidence type="ECO:0000313" key="8">
    <source>
        <dbReference type="EMBL" id="KAF2759174.1"/>
    </source>
</evidence>
<evidence type="ECO:0000313" key="9">
    <source>
        <dbReference type="Proteomes" id="UP000799437"/>
    </source>
</evidence>
<dbReference type="Gene3D" id="3.40.50.300">
    <property type="entry name" value="P-loop containing nucleotide triphosphate hydrolases"/>
    <property type="match status" value="1"/>
</dbReference>
<comment type="function">
    <text evidence="5">Catalyzes the transfer of a dimethylallyl group onto the adenine at position 37.</text>
</comment>
<evidence type="ECO:0000256" key="2">
    <source>
        <dbReference type="ARBA" id="ARBA00022679"/>
    </source>
</evidence>
<keyword evidence="2 5" id="KW-0808">Transferase</keyword>
<dbReference type="SUPFAM" id="SSF52540">
    <property type="entry name" value="P-loop containing nucleoside triphosphate hydrolases"/>
    <property type="match status" value="2"/>
</dbReference>
<evidence type="ECO:0000256" key="6">
    <source>
        <dbReference type="RuleBase" id="RU003783"/>
    </source>
</evidence>
<dbReference type="GeneID" id="54484840"/>
<evidence type="ECO:0000256" key="7">
    <source>
        <dbReference type="RuleBase" id="RU003785"/>
    </source>
</evidence>
<dbReference type="Pfam" id="PF01715">
    <property type="entry name" value="IPPT"/>
    <property type="match status" value="1"/>
</dbReference>
<keyword evidence="3 5" id="KW-0547">Nucleotide-binding</keyword>
<dbReference type="EC" id="2.5.1.75" evidence="5 6"/>
<dbReference type="RefSeq" id="XP_033601625.1">
    <property type="nucleotide sequence ID" value="XM_033743786.1"/>
</dbReference>
<organism evidence="8 9">
    <name type="scientific">Pseudovirgaria hyperparasitica</name>
    <dbReference type="NCBI Taxonomy" id="470096"/>
    <lineage>
        <taxon>Eukaryota</taxon>
        <taxon>Fungi</taxon>
        <taxon>Dikarya</taxon>
        <taxon>Ascomycota</taxon>
        <taxon>Pezizomycotina</taxon>
        <taxon>Dothideomycetes</taxon>
        <taxon>Dothideomycetes incertae sedis</taxon>
        <taxon>Acrospermales</taxon>
        <taxon>Acrospermaceae</taxon>
        <taxon>Pseudovirgaria</taxon>
    </lineage>
</organism>
<protein>
    <recommendedName>
        <fullName evidence="5 6">tRNA dimethylallyltransferase</fullName>
        <ecNumber evidence="5 6">2.5.1.75</ecNumber>
    </recommendedName>
</protein>
<reference evidence="8" key="1">
    <citation type="journal article" date="2020" name="Stud. Mycol.">
        <title>101 Dothideomycetes genomes: a test case for predicting lifestyles and emergence of pathogens.</title>
        <authorList>
            <person name="Haridas S."/>
            <person name="Albert R."/>
            <person name="Binder M."/>
            <person name="Bloem J."/>
            <person name="Labutti K."/>
            <person name="Salamov A."/>
            <person name="Andreopoulos B."/>
            <person name="Baker S."/>
            <person name="Barry K."/>
            <person name="Bills G."/>
            <person name="Bluhm B."/>
            <person name="Cannon C."/>
            <person name="Castanera R."/>
            <person name="Culley D."/>
            <person name="Daum C."/>
            <person name="Ezra D."/>
            <person name="Gonzalez J."/>
            <person name="Henrissat B."/>
            <person name="Kuo A."/>
            <person name="Liang C."/>
            <person name="Lipzen A."/>
            <person name="Lutzoni F."/>
            <person name="Magnuson J."/>
            <person name="Mondo S."/>
            <person name="Nolan M."/>
            <person name="Ohm R."/>
            <person name="Pangilinan J."/>
            <person name="Park H.-J."/>
            <person name="Ramirez L."/>
            <person name="Alfaro M."/>
            <person name="Sun H."/>
            <person name="Tritt A."/>
            <person name="Yoshinaga Y."/>
            <person name="Zwiers L.-H."/>
            <person name="Turgeon B."/>
            <person name="Goodwin S."/>
            <person name="Spatafora J."/>
            <person name="Crous P."/>
            <person name="Grigoriev I."/>
        </authorList>
    </citation>
    <scope>NUCLEOTIDE SEQUENCE</scope>
    <source>
        <strain evidence="8">CBS 121739</strain>
    </source>
</reference>
<name>A0A6A6WAW0_9PEZI</name>
<evidence type="ECO:0000256" key="3">
    <source>
        <dbReference type="ARBA" id="ARBA00022741"/>
    </source>
</evidence>
<gene>
    <name evidence="8" type="ORF">EJ05DRAFT_475392</name>
</gene>
<dbReference type="NCBIfam" id="TIGR00174">
    <property type="entry name" value="miaA"/>
    <property type="match status" value="1"/>
</dbReference>
<dbReference type="EMBL" id="ML996570">
    <property type="protein sequence ID" value="KAF2759174.1"/>
    <property type="molecule type" value="Genomic_DNA"/>
</dbReference>
<accession>A0A6A6WAW0</accession>
<dbReference type="AlphaFoldDB" id="A0A6A6WAW0"/>
<dbReference type="GO" id="GO:0052381">
    <property type="term" value="F:tRNA dimethylallyltransferase activity"/>
    <property type="evidence" value="ECO:0007669"/>
    <property type="project" value="UniProtKB-UniRule"/>
</dbReference>
<evidence type="ECO:0000256" key="4">
    <source>
        <dbReference type="ARBA" id="ARBA00022840"/>
    </source>
</evidence>
<dbReference type="InterPro" id="IPR039657">
    <property type="entry name" value="Dimethylallyltransferase"/>
</dbReference>